<protein>
    <submittedName>
        <fullName evidence="1">Uncharacterized protein</fullName>
    </submittedName>
</protein>
<reference evidence="1" key="1">
    <citation type="submission" date="2020-03" db="EMBL/GenBank/DDBJ databases">
        <title>A transcriptome and proteome of the tick Rhipicephalus microplus shaped by the genetic composition of its hosts and developmental stage.</title>
        <authorList>
            <person name="Garcia G.R."/>
            <person name="Ribeiro J.M.C."/>
            <person name="Maruyama S.R."/>
            <person name="Gardinasse L.G."/>
            <person name="Nelson K."/>
            <person name="Ferreira B.R."/>
            <person name="Andrade T.G."/>
            <person name="Santos I.K.F.M."/>
        </authorList>
    </citation>
    <scope>NUCLEOTIDE SEQUENCE</scope>
    <source>
        <strain evidence="1">NSGR</strain>
        <tissue evidence="1">Salivary glands</tissue>
    </source>
</reference>
<evidence type="ECO:0000313" key="1">
    <source>
        <dbReference type="EMBL" id="NIE49723.1"/>
    </source>
</evidence>
<dbReference type="AlphaFoldDB" id="A0A6G5AHI0"/>
<sequence>MVLMCSFLAATECDYIDKFSLLLIIIIEMLCLILHFDSCICPYSDFGSFAITLEISSLFYIHKVISTLHNSEISFEEDVLNNRRFRNSPILAVHCTLVLLCPVDQFYNNAALKHC</sequence>
<proteinExistence type="predicted"/>
<dbReference type="EMBL" id="GIKN01007450">
    <property type="protein sequence ID" value="NIE49723.1"/>
    <property type="molecule type" value="Transcribed_RNA"/>
</dbReference>
<name>A0A6G5AHI0_RHIMP</name>
<accession>A0A6G5AHI0</accession>
<organism evidence="1">
    <name type="scientific">Rhipicephalus microplus</name>
    <name type="common">Cattle tick</name>
    <name type="synonym">Boophilus microplus</name>
    <dbReference type="NCBI Taxonomy" id="6941"/>
    <lineage>
        <taxon>Eukaryota</taxon>
        <taxon>Metazoa</taxon>
        <taxon>Ecdysozoa</taxon>
        <taxon>Arthropoda</taxon>
        <taxon>Chelicerata</taxon>
        <taxon>Arachnida</taxon>
        <taxon>Acari</taxon>
        <taxon>Parasitiformes</taxon>
        <taxon>Ixodida</taxon>
        <taxon>Ixodoidea</taxon>
        <taxon>Ixodidae</taxon>
        <taxon>Rhipicephalinae</taxon>
        <taxon>Rhipicephalus</taxon>
        <taxon>Boophilus</taxon>
    </lineage>
</organism>